<dbReference type="InterPro" id="IPR029002">
    <property type="entry name" value="PLPC/GPLD1"/>
</dbReference>
<name>A0A6N7X2N0_9FIRM</name>
<dbReference type="AlphaFoldDB" id="A0A6N7X2N0"/>
<evidence type="ECO:0000313" key="2">
    <source>
        <dbReference type="EMBL" id="MST69907.1"/>
    </source>
</evidence>
<accession>A0A6N7X2N0</accession>
<proteinExistence type="predicted"/>
<keyword evidence="3" id="KW-1185">Reference proteome</keyword>
<protein>
    <submittedName>
        <fullName evidence="2">Zinc dependent phospholipase C family protein</fullName>
    </submittedName>
</protein>
<evidence type="ECO:0000259" key="1">
    <source>
        <dbReference type="Pfam" id="PF00882"/>
    </source>
</evidence>
<sequence length="344" mass="39443">MEQYSVFAIIIIFPPLDVNSEECLLFHHHKKRINSSSITFKNVNCVSTNAELLRFCSISAIMMLIHRKKEAPMPSHYAHYYFGKEVIRVMPGDAKDIINSNATSIDAYMIGLHGPDFLAFYRPWHSNRLSREGRQIHHSAGRDFFERATGILRKNPSPETYSYVLGCVTHFILDAACHPLISEFMKETGQTHAKIERDFDSYILGICRKSPRKVNLDRVFPHSKKIDELISGFYESTNRRNTQEALETMNRVLTLFSHPNTATRNATYRILSAVPSRAIQSRRDMIYRDGDERRTSVSSVKLFDALNKSVMPASAEMDSFMNHVLLDTPLDETFDLNYLGVLPE</sequence>
<feature type="domain" description="Phospholipase C/D" evidence="1">
    <location>
        <begin position="79"/>
        <end position="216"/>
    </location>
</feature>
<gene>
    <name evidence="2" type="ORF">FYJ65_00890</name>
</gene>
<reference evidence="2 3" key="1">
    <citation type="submission" date="2019-08" db="EMBL/GenBank/DDBJ databases">
        <title>In-depth cultivation of the pig gut microbiome towards novel bacterial diversity and tailored functional studies.</title>
        <authorList>
            <person name="Wylensek D."/>
            <person name="Hitch T.C.A."/>
            <person name="Clavel T."/>
        </authorList>
    </citation>
    <scope>NUCLEOTIDE SEQUENCE [LARGE SCALE GENOMIC DNA]</scope>
    <source>
        <strain evidence="2 3">WCA-MUC-591-APC-4B</strain>
    </source>
</reference>
<dbReference type="EMBL" id="VUNA01000001">
    <property type="protein sequence ID" value="MST69907.1"/>
    <property type="molecule type" value="Genomic_DNA"/>
</dbReference>
<evidence type="ECO:0000313" key="3">
    <source>
        <dbReference type="Proteomes" id="UP000469424"/>
    </source>
</evidence>
<comment type="caution">
    <text evidence="2">The sequence shown here is derived from an EMBL/GenBank/DDBJ whole genome shotgun (WGS) entry which is preliminary data.</text>
</comment>
<organism evidence="2 3">
    <name type="scientific">Mogibacterium kristiansenii</name>
    <dbReference type="NCBI Taxonomy" id="2606708"/>
    <lineage>
        <taxon>Bacteria</taxon>
        <taxon>Bacillati</taxon>
        <taxon>Bacillota</taxon>
        <taxon>Clostridia</taxon>
        <taxon>Peptostreptococcales</taxon>
        <taxon>Anaerovoracaceae</taxon>
        <taxon>Mogibacterium</taxon>
    </lineage>
</organism>
<dbReference type="Proteomes" id="UP000469424">
    <property type="component" value="Unassembled WGS sequence"/>
</dbReference>
<dbReference type="Pfam" id="PF00882">
    <property type="entry name" value="Zn_dep_PLPC"/>
    <property type="match status" value="1"/>
</dbReference>